<name>A0A9E7JG86_9LILI</name>
<reference evidence="2" key="1">
    <citation type="submission" date="2022-05" db="EMBL/GenBank/DDBJ databases">
        <title>The Musa troglodytarum L. genome provides insights into the mechanism of non-climacteric behaviour and enrichment of carotenoids.</title>
        <authorList>
            <person name="Wang J."/>
        </authorList>
    </citation>
    <scope>NUCLEOTIDE SEQUENCE</scope>
    <source>
        <tissue evidence="2">Leaf</tissue>
    </source>
</reference>
<feature type="compositionally biased region" description="Acidic residues" evidence="1">
    <location>
        <begin position="11"/>
        <end position="20"/>
    </location>
</feature>
<feature type="compositionally biased region" description="Basic and acidic residues" evidence="1">
    <location>
        <begin position="1"/>
        <end position="10"/>
    </location>
</feature>
<sequence length="254" mass="28369">MADKRMKAVVEYDDADDGNSEEGQKEDSDDLELGLSLAHPGIRAGFMGGGQREGHRRKNLPWEDLGVGSSQFGSPQEPLRQFDFGQGNVKDWVETDDCREDVVEAGSVSQVNCVSRDTCLEMPNSECQRFAQQKRRKLLASPEYFLGALIYLDALTCGHTKKNGVGTRGEKNLWESGRCSNPLSLKESNHKMDATFFPAEVTAATVAIDFIPLSSSYLEFRMDFSDDLLHLDCWPNTCHKEVVEEGRRRLRGGL</sequence>
<feature type="region of interest" description="Disordered" evidence="1">
    <location>
        <begin position="47"/>
        <end position="77"/>
    </location>
</feature>
<accession>A0A9E7JG86</accession>
<feature type="region of interest" description="Disordered" evidence="1">
    <location>
        <begin position="1"/>
        <end position="31"/>
    </location>
</feature>
<keyword evidence="3" id="KW-1185">Reference proteome</keyword>
<organism evidence="2 3">
    <name type="scientific">Musa troglodytarum</name>
    <name type="common">fe'i banana</name>
    <dbReference type="NCBI Taxonomy" id="320322"/>
    <lineage>
        <taxon>Eukaryota</taxon>
        <taxon>Viridiplantae</taxon>
        <taxon>Streptophyta</taxon>
        <taxon>Embryophyta</taxon>
        <taxon>Tracheophyta</taxon>
        <taxon>Spermatophyta</taxon>
        <taxon>Magnoliopsida</taxon>
        <taxon>Liliopsida</taxon>
        <taxon>Zingiberales</taxon>
        <taxon>Musaceae</taxon>
        <taxon>Musa</taxon>
    </lineage>
</organism>
<evidence type="ECO:0000313" key="2">
    <source>
        <dbReference type="EMBL" id="URD79769.1"/>
    </source>
</evidence>
<dbReference type="EMBL" id="CP097503">
    <property type="protein sequence ID" value="URD79769.1"/>
    <property type="molecule type" value="Genomic_DNA"/>
</dbReference>
<dbReference type="Proteomes" id="UP001055439">
    <property type="component" value="Chromosome 10"/>
</dbReference>
<protein>
    <submittedName>
        <fullName evidence="2">Uncharacterized protein</fullName>
    </submittedName>
</protein>
<gene>
    <name evidence="2" type="ORF">MUK42_20831</name>
</gene>
<evidence type="ECO:0000313" key="3">
    <source>
        <dbReference type="Proteomes" id="UP001055439"/>
    </source>
</evidence>
<proteinExistence type="predicted"/>
<evidence type="ECO:0000256" key="1">
    <source>
        <dbReference type="SAM" id="MobiDB-lite"/>
    </source>
</evidence>
<dbReference type="AlphaFoldDB" id="A0A9E7JG86"/>